<accession>A0ACD4NMR2</accession>
<evidence type="ECO:0000313" key="2">
    <source>
        <dbReference type="Proteomes" id="UP001163223"/>
    </source>
</evidence>
<keyword evidence="2" id="KW-1185">Reference proteome</keyword>
<name>A0ACD4NMR2_9HYPH</name>
<evidence type="ECO:0000313" key="1">
    <source>
        <dbReference type="EMBL" id="WAJ28042.1"/>
    </source>
</evidence>
<dbReference type="Proteomes" id="UP001163223">
    <property type="component" value="Chromosome"/>
</dbReference>
<reference evidence="1" key="1">
    <citation type="submission" date="2022-11" db="EMBL/GenBank/DDBJ databases">
        <title>beta-Carotene-producing bacterium, Jeongeuplla avenae sp. nov., alleviates the salt stress of Arabidopsis seedlings.</title>
        <authorList>
            <person name="Jiang L."/>
            <person name="Lee J."/>
        </authorList>
    </citation>
    <scope>NUCLEOTIDE SEQUENCE</scope>
    <source>
        <strain evidence="1">DY_R2A_6</strain>
    </source>
</reference>
<protein>
    <submittedName>
        <fullName evidence="1">Uncharacterized protein</fullName>
    </submittedName>
</protein>
<organism evidence="1 2">
    <name type="scientific">Antarcticirhabdus aurantiaca</name>
    <dbReference type="NCBI Taxonomy" id="2606717"/>
    <lineage>
        <taxon>Bacteria</taxon>
        <taxon>Pseudomonadati</taxon>
        <taxon>Pseudomonadota</taxon>
        <taxon>Alphaproteobacteria</taxon>
        <taxon>Hyphomicrobiales</taxon>
        <taxon>Aurantimonadaceae</taxon>
        <taxon>Antarcticirhabdus</taxon>
    </lineage>
</organism>
<dbReference type="EMBL" id="CP113520">
    <property type="protein sequence ID" value="WAJ28042.1"/>
    <property type="molecule type" value="Genomic_DNA"/>
</dbReference>
<gene>
    <name evidence="1" type="ORF">OXU80_24980</name>
</gene>
<sequence>MGEVISYSRPRTIPDRQAKREALAAFRKRLVERIEFMIELVDEIDGDPDFEPSLGWSKTMATGDTNDLEEDRLPTERTP</sequence>
<proteinExistence type="predicted"/>